<evidence type="ECO:0000313" key="2">
    <source>
        <dbReference type="Proteomes" id="UP000234275"/>
    </source>
</evidence>
<comment type="caution">
    <text evidence="1">The sequence shown here is derived from an EMBL/GenBank/DDBJ whole genome shotgun (WGS) entry which is preliminary data.</text>
</comment>
<dbReference type="PANTHER" id="PTHR13754:SF13">
    <property type="entry name" value="METALLO-BETA-LACTAMASE SUPERFAMILY PROTEIN (AFU_ORTHOLOGUE AFUA_3G07630)"/>
    <property type="match status" value="1"/>
</dbReference>
<dbReference type="Gene3D" id="3.60.15.10">
    <property type="entry name" value="Ribonuclease Z/Hydroxyacylglutathione hydrolase-like"/>
    <property type="match status" value="1"/>
</dbReference>
<dbReference type="GO" id="GO:0016740">
    <property type="term" value="F:transferase activity"/>
    <property type="evidence" value="ECO:0007669"/>
    <property type="project" value="TreeGrafter"/>
</dbReference>
<reference evidence="1 2" key="1">
    <citation type="submission" date="2016-12" db="EMBL/GenBank/DDBJ databases">
        <title>The genomes of Aspergillus section Nigri reveals drivers in fungal speciation.</title>
        <authorList>
            <consortium name="DOE Joint Genome Institute"/>
            <person name="Vesth T.C."/>
            <person name="Nybo J."/>
            <person name="Theobald S."/>
            <person name="Brandl J."/>
            <person name="Frisvad J.C."/>
            <person name="Nielsen K.F."/>
            <person name="Lyhne E.K."/>
            <person name="Kogle M.E."/>
            <person name="Kuo A."/>
            <person name="Riley R."/>
            <person name="Clum A."/>
            <person name="Nolan M."/>
            <person name="Lipzen A."/>
            <person name="Salamov A."/>
            <person name="Henrissat B."/>
            <person name="Wiebenga A."/>
            <person name="De Vries R.P."/>
            <person name="Grigoriev I.V."/>
            <person name="Mortensen U.H."/>
            <person name="Andersen M.R."/>
            <person name="Baker S.E."/>
        </authorList>
    </citation>
    <scope>NUCLEOTIDE SEQUENCE [LARGE SCALE GENOMIC DNA]</scope>
    <source>
        <strain evidence="1 2">IBT 23096</strain>
    </source>
</reference>
<dbReference type="SUPFAM" id="SSF56281">
    <property type="entry name" value="Metallo-hydrolase/oxidoreductase"/>
    <property type="match status" value="1"/>
</dbReference>
<keyword evidence="2" id="KW-1185">Reference proteome</keyword>
<dbReference type="STRING" id="1392250.A0A2I2GIA4"/>
<proteinExistence type="predicted"/>
<dbReference type="AlphaFoldDB" id="A0A2I2GIA4"/>
<evidence type="ECO:0000313" key="1">
    <source>
        <dbReference type="EMBL" id="PLB52611.1"/>
    </source>
</evidence>
<dbReference type="InterPro" id="IPR041712">
    <property type="entry name" value="DHPS-like_MBL-fold"/>
</dbReference>
<organism evidence="1 2">
    <name type="scientific">Aspergillus steynii IBT 23096</name>
    <dbReference type="NCBI Taxonomy" id="1392250"/>
    <lineage>
        <taxon>Eukaryota</taxon>
        <taxon>Fungi</taxon>
        <taxon>Dikarya</taxon>
        <taxon>Ascomycota</taxon>
        <taxon>Pezizomycotina</taxon>
        <taxon>Eurotiomycetes</taxon>
        <taxon>Eurotiomycetidae</taxon>
        <taxon>Eurotiales</taxon>
        <taxon>Aspergillaceae</taxon>
        <taxon>Aspergillus</taxon>
        <taxon>Aspergillus subgen. Circumdati</taxon>
    </lineage>
</organism>
<dbReference type="InterPro" id="IPR036866">
    <property type="entry name" value="RibonucZ/Hydroxyglut_hydro"/>
</dbReference>
<dbReference type="PANTHER" id="PTHR13754">
    <property type="entry name" value="METALLO-BETA-LACTAMASE SUPERFAMILY PROTEIN"/>
    <property type="match status" value="1"/>
</dbReference>
<gene>
    <name evidence="1" type="ORF">P170DRAFT_453930</name>
</gene>
<accession>A0A2I2GIA4</accession>
<dbReference type="EMBL" id="MSFO01000002">
    <property type="protein sequence ID" value="PLB52611.1"/>
    <property type="molecule type" value="Genomic_DNA"/>
</dbReference>
<name>A0A2I2GIA4_9EURO</name>
<dbReference type="InterPro" id="IPR052926">
    <property type="entry name" value="Metallo-beta-lactamase_dom"/>
</dbReference>
<dbReference type="Proteomes" id="UP000234275">
    <property type="component" value="Unassembled WGS sequence"/>
</dbReference>
<sequence>MSLNLVEVDSLEAIVIVDNELDPLSPPPPDTVQVSGLMGHLAMNSPHTLTDRGDASKELQMEDICCSAHGLSILVTATKGDVSHSVLFDAGPENDVWSRNARRLRPNLSAVELVQLSHWHRDHSGGLTQAIKMITDAKKAEGRSDQLLVDLHPDRPDYRGFSIGETIISLQADPTFEELEEAGGVVQKHAESHTVLDDFFLISGEIPRQTPYETGLKTAMRFDKENGWFSDEVIADERLLMCNVKDKGIVVFTGCSHAGVVNCSRHAVNSLGGSVPLHAVVGGYHLVASDASQMASTVRDLKKLDPAVLLPGHCTGWRAKFAIEKQMPGSMVPCTVGSRITF</sequence>
<dbReference type="GeneID" id="36559098"/>
<dbReference type="RefSeq" id="XP_024707913.1">
    <property type="nucleotide sequence ID" value="XM_024851399.1"/>
</dbReference>
<dbReference type="VEuPathDB" id="FungiDB:P170DRAFT_453930"/>
<dbReference type="OrthoDB" id="1470350at2759"/>
<protein>
    <submittedName>
        <fullName evidence="1">Metallo-beta-lactamase superfamily protein</fullName>
    </submittedName>
</protein>
<dbReference type="CDD" id="cd07713">
    <property type="entry name" value="DHPS-like_MBL-fold"/>
    <property type="match status" value="1"/>
</dbReference>